<dbReference type="OrthoDB" id="9804157at2"/>
<gene>
    <name evidence="2" type="primary">nifU</name>
    <name evidence="2" type="ORF">U729_2550</name>
</gene>
<accession>A0A0A7FVS1</accession>
<dbReference type="RefSeq" id="WP_039315634.1">
    <property type="nucleotide sequence ID" value="NZ_CP006905.1"/>
</dbReference>
<dbReference type="SUPFAM" id="SSF82649">
    <property type="entry name" value="SufE/NifU"/>
    <property type="match status" value="1"/>
</dbReference>
<dbReference type="AlphaFoldDB" id="A0A0A7FVS1"/>
<dbReference type="GO" id="GO:0051536">
    <property type="term" value="F:iron-sulfur cluster binding"/>
    <property type="evidence" value="ECO:0007669"/>
    <property type="project" value="InterPro"/>
</dbReference>
<organism evidence="2 3">
    <name type="scientific">Clostridium baratii str. Sullivan</name>
    <dbReference type="NCBI Taxonomy" id="1415775"/>
    <lineage>
        <taxon>Bacteria</taxon>
        <taxon>Bacillati</taxon>
        <taxon>Bacillota</taxon>
        <taxon>Clostridia</taxon>
        <taxon>Eubacteriales</taxon>
        <taxon>Clostridiaceae</taxon>
        <taxon>Clostridium</taxon>
    </lineage>
</organism>
<dbReference type="HOGENOM" id="CLU_079283_5_1_9"/>
<dbReference type="GeneID" id="60853015"/>
<dbReference type="InterPro" id="IPR017787">
    <property type="entry name" value="NIF_FeS_clus_asmbl_NifU-like"/>
</dbReference>
<dbReference type="Proteomes" id="UP000030635">
    <property type="component" value="Chromosome"/>
</dbReference>
<sequence length="144" mass="15916">MIYTEKVMDHFRNPRNVGVIEDANGIGEVGNAKCGDIMRVYLKIEDNIVKDAKFETFGCGSAIASSSMATEMIIGKTVEEAWELSNKAVAEALDGLPPVKMHCSVLAEEAIHKAINDYRKKAGLEAWDFEEHGDDLHDHVHGEE</sequence>
<evidence type="ECO:0000259" key="1">
    <source>
        <dbReference type="Pfam" id="PF01592"/>
    </source>
</evidence>
<reference evidence="2 3" key="1">
    <citation type="journal article" date="2015" name="Infect. Genet. Evol.">
        <title>Genomic sequences of six botulinum neurotoxin-producing strains representing three clostridial species illustrate the mobility and diversity of botulinum neurotoxin genes.</title>
        <authorList>
            <person name="Smith T.J."/>
            <person name="Hill K.K."/>
            <person name="Xie G."/>
            <person name="Foley B.T."/>
            <person name="Williamson C.H."/>
            <person name="Foster J.T."/>
            <person name="Johnson S.L."/>
            <person name="Chertkov O."/>
            <person name="Teshima H."/>
            <person name="Gibbons H.S."/>
            <person name="Johnsky L.A."/>
            <person name="Karavis M.A."/>
            <person name="Smith L.A."/>
        </authorList>
    </citation>
    <scope>NUCLEOTIDE SEQUENCE [LARGE SCALE GENOMIC DNA]</scope>
    <source>
        <strain evidence="2">Sullivan</strain>
    </source>
</reference>
<dbReference type="PANTHER" id="PTHR10093">
    <property type="entry name" value="IRON-SULFUR CLUSTER ASSEMBLY ENZYME NIFU HOMOLOG"/>
    <property type="match status" value="1"/>
</dbReference>
<dbReference type="GO" id="GO:0005506">
    <property type="term" value="F:iron ion binding"/>
    <property type="evidence" value="ECO:0007669"/>
    <property type="project" value="InterPro"/>
</dbReference>
<evidence type="ECO:0000313" key="3">
    <source>
        <dbReference type="Proteomes" id="UP000030635"/>
    </source>
</evidence>
<dbReference type="EMBL" id="CP006905">
    <property type="protein sequence ID" value="AIY83040.1"/>
    <property type="molecule type" value="Genomic_DNA"/>
</dbReference>
<proteinExistence type="predicted"/>
<keyword evidence="3" id="KW-1185">Reference proteome</keyword>
<dbReference type="CDD" id="cd06664">
    <property type="entry name" value="IscU_like"/>
    <property type="match status" value="1"/>
</dbReference>
<protein>
    <submittedName>
        <fullName evidence="2">FeS cluster assembly scaffold protein NifU</fullName>
    </submittedName>
</protein>
<dbReference type="NCBIfam" id="TIGR03419">
    <property type="entry name" value="NifU_clost"/>
    <property type="match status" value="1"/>
</dbReference>
<name>A0A0A7FVS1_9CLOT</name>
<dbReference type="GO" id="GO:0016226">
    <property type="term" value="P:iron-sulfur cluster assembly"/>
    <property type="evidence" value="ECO:0007669"/>
    <property type="project" value="InterPro"/>
</dbReference>
<dbReference type="Pfam" id="PF01592">
    <property type="entry name" value="NifU_N"/>
    <property type="match status" value="1"/>
</dbReference>
<dbReference type="eggNOG" id="COG0822">
    <property type="taxonomic scope" value="Bacteria"/>
</dbReference>
<feature type="domain" description="NIF system FeS cluster assembly NifU N-terminal" evidence="1">
    <location>
        <begin position="3"/>
        <end position="122"/>
    </location>
</feature>
<dbReference type="FunFam" id="3.90.1010.10:FF:000009">
    <property type="entry name" value="FeS cluster assembly scaffold protein NifU"/>
    <property type="match status" value="1"/>
</dbReference>
<dbReference type="Gene3D" id="3.90.1010.10">
    <property type="match status" value="1"/>
</dbReference>
<dbReference type="KEGG" id="cbv:U729_2550"/>
<dbReference type="InterPro" id="IPR002871">
    <property type="entry name" value="NIF_FeS_clus_asmbl_NifU_N"/>
</dbReference>
<dbReference type="STRING" id="1561.NPD11_483"/>
<evidence type="ECO:0000313" key="2">
    <source>
        <dbReference type="EMBL" id="AIY83040.1"/>
    </source>
</evidence>